<dbReference type="AlphaFoldDB" id="A0A1Q9CCE2"/>
<dbReference type="EMBL" id="LSRX01001365">
    <property type="protein sequence ID" value="OLP80586.1"/>
    <property type="molecule type" value="Genomic_DNA"/>
</dbReference>
<evidence type="ECO:0000313" key="3">
    <source>
        <dbReference type="EMBL" id="OLP80586.1"/>
    </source>
</evidence>
<feature type="compositionally biased region" description="Polar residues" evidence="2">
    <location>
        <begin position="591"/>
        <end position="602"/>
    </location>
</feature>
<dbReference type="OrthoDB" id="416446at2759"/>
<keyword evidence="4" id="KW-1185">Reference proteome</keyword>
<evidence type="ECO:0000256" key="1">
    <source>
        <dbReference type="SAM" id="Coils"/>
    </source>
</evidence>
<accession>A0A1Q9CCE2</accession>
<name>A0A1Q9CCE2_SYMMI</name>
<organism evidence="3 4">
    <name type="scientific">Symbiodinium microadriaticum</name>
    <name type="common">Dinoflagellate</name>
    <name type="synonym">Zooxanthella microadriatica</name>
    <dbReference type="NCBI Taxonomy" id="2951"/>
    <lineage>
        <taxon>Eukaryota</taxon>
        <taxon>Sar</taxon>
        <taxon>Alveolata</taxon>
        <taxon>Dinophyceae</taxon>
        <taxon>Suessiales</taxon>
        <taxon>Symbiodiniaceae</taxon>
        <taxon>Symbiodinium</taxon>
    </lineage>
</organism>
<feature type="region of interest" description="Disordered" evidence="2">
    <location>
        <begin position="547"/>
        <end position="602"/>
    </location>
</feature>
<keyword evidence="1" id="KW-0175">Coiled coil</keyword>
<comment type="caution">
    <text evidence="3">The sequence shown here is derived from an EMBL/GenBank/DDBJ whole genome shotgun (WGS) entry which is preliminary data.</text>
</comment>
<evidence type="ECO:0000313" key="4">
    <source>
        <dbReference type="Proteomes" id="UP000186817"/>
    </source>
</evidence>
<proteinExistence type="predicted"/>
<protein>
    <submittedName>
        <fullName evidence="3">Uncharacterized protein</fullName>
    </submittedName>
</protein>
<dbReference type="Proteomes" id="UP000186817">
    <property type="component" value="Unassembled WGS sequence"/>
</dbReference>
<feature type="compositionally biased region" description="Basic and acidic residues" evidence="2">
    <location>
        <begin position="162"/>
        <end position="174"/>
    </location>
</feature>
<sequence>MQLQVAMQPSMPLALDLNIVVTLVSSEMVKLLQRLRASWPELRASVEGAFESGSHIRTKDLAQALKQVLQFRRQLSAAVPSIEALCDSLEDATEQVRQREEERLRFKAMTRDVLDGQNKGILRQNWNDTEKISMAPAQGRGDTSFAGQPAAGSKNKSSGGSGKKDMRQTPRLERNVQIRLQFQSPEIYNTDIGAEQRGQGRIYGCKSPDADGIGEAVMLHPEIALNALPPIFGGKRGVHVHLEDLTDHKVFWDAEFKLPMFDPIMNIVGKTRIKKTTAPMNMADQFHKPCVPKDDMRPHFFDLSIRTLGKYWDDIVEEWRPNKGFKDNGPEAHIGFLVQRMPKLSADGKEEMLGVWKRKGSPIAAEGDVIQDPFERALAGHEDPFYEKSKGTTRRGYYDHIINRRAEPGLAEHGEDGEALAARVSAVLWLRRCGRSGPPKPDQSRFDIEQASEALERNLEAAKDMESRLVKGAGTVMKREACHQVVQRTVARLSVLRGKVLTAAETVSAARADLAGARRSSQLALTEAAATALEQLMLALDEATSHVDAGGGQRSRTEAQAAMTAGGESPTSPTSAVVDMPRGAPPEMLQDLQTSPSLGLLL</sequence>
<feature type="region of interest" description="Disordered" evidence="2">
    <location>
        <begin position="135"/>
        <end position="174"/>
    </location>
</feature>
<feature type="coiled-coil region" evidence="1">
    <location>
        <begin position="82"/>
        <end position="109"/>
    </location>
</feature>
<reference evidence="3 4" key="1">
    <citation type="submission" date="2016-02" db="EMBL/GenBank/DDBJ databases">
        <title>Genome analysis of coral dinoflagellate symbionts highlights evolutionary adaptations to a symbiotic lifestyle.</title>
        <authorList>
            <person name="Aranda M."/>
            <person name="Li Y."/>
            <person name="Liew Y.J."/>
            <person name="Baumgarten S."/>
            <person name="Simakov O."/>
            <person name="Wilson M."/>
            <person name="Piel J."/>
            <person name="Ashoor H."/>
            <person name="Bougouffa S."/>
            <person name="Bajic V.B."/>
            <person name="Ryu T."/>
            <person name="Ravasi T."/>
            <person name="Bayer T."/>
            <person name="Micklem G."/>
            <person name="Kim H."/>
            <person name="Bhak J."/>
            <person name="Lajeunesse T.C."/>
            <person name="Voolstra C.R."/>
        </authorList>
    </citation>
    <scope>NUCLEOTIDE SEQUENCE [LARGE SCALE GENOMIC DNA]</scope>
    <source>
        <strain evidence="3 4">CCMP2467</strain>
    </source>
</reference>
<evidence type="ECO:0000256" key="2">
    <source>
        <dbReference type="SAM" id="MobiDB-lite"/>
    </source>
</evidence>
<gene>
    <name evidence="3" type="ORF">AK812_SmicGene38953</name>
</gene>